<dbReference type="PANTHER" id="PTHR21089:SF1">
    <property type="entry name" value="BIFUNCTIONAL 3-DEHYDROQUINATE DEHYDRATASE_SHIKIMATE DEHYDROGENASE, CHLOROPLASTIC"/>
    <property type="match status" value="1"/>
</dbReference>
<feature type="binding site" evidence="9">
    <location>
        <position position="85"/>
    </location>
    <ligand>
        <name>NADP(+)</name>
        <dbReference type="ChEBI" id="CHEBI:58349"/>
    </ligand>
</feature>
<keyword evidence="2 9" id="KW-0028">Amino-acid biosynthesis</keyword>
<evidence type="ECO:0000256" key="2">
    <source>
        <dbReference type="ARBA" id="ARBA00022605"/>
    </source>
</evidence>
<dbReference type="InterPro" id="IPR013708">
    <property type="entry name" value="Shikimate_DH-bd_N"/>
</dbReference>
<dbReference type="Proteomes" id="UP000269226">
    <property type="component" value="Chromosome"/>
</dbReference>
<feature type="binding site" evidence="9">
    <location>
        <position position="235"/>
    </location>
    <ligand>
        <name>NADP(+)</name>
        <dbReference type="ChEBI" id="CHEBI:58349"/>
    </ligand>
</feature>
<dbReference type="GO" id="GO:0052734">
    <property type="term" value="F:shikimate 3-dehydrogenase (NAD+) activity"/>
    <property type="evidence" value="ECO:0007669"/>
    <property type="project" value="RHEA"/>
</dbReference>
<evidence type="ECO:0000313" key="13">
    <source>
        <dbReference type="EMBL" id="BBC60989.1"/>
    </source>
</evidence>
<dbReference type="GO" id="GO:0030266">
    <property type="term" value="F:quinate 3-dehydrogenase (NAD+) activity"/>
    <property type="evidence" value="ECO:0007669"/>
    <property type="project" value="UniProtKB-EC"/>
</dbReference>
<proteinExistence type="inferred from homology"/>
<evidence type="ECO:0000256" key="5">
    <source>
        <dbReference type="ARBA" id="ARBA00023141"/>
    </source>
</evidence>
<dbReference type="InterPro" id="IPR022893">
    <property type="entry name" value="Shikimate_DH_fam"/>
</dbReference>
<keyword evidence="10" id="KW-0472">Membrane</keyword>
<dbReference type="AlphaFoldDB" id="A0A2Z5Y2E9"/>
<comment type="catalytic activity">
    <reaction evidence="7">
        <text>shikimate + NAD(+) = 3-dehydroshikimate + NADH + H(+)</text>
        <dbReference type="Rhea" id="RHEA:17741"/>
        <dbReference type="ChEBI" id="CHEBI:15378"/>
        <dbReference type="ChEBI" id="CHEBI:16630"/>
        <dbReference type="ChEBI" id="CHEBI:36208"/>
        <dbReference type="ChEBI" id="CHEBI:57540"/>
        <dbReference type="ChEBI" id="CHEBI:57945"/>
    </reaction>
</comment>
<dbReference type="FunFam" id="3.40.50.720:FF:000086">
    <property type="entry name" value="Quinate/shikimate dehydrogenase"/>
    <property type="match status" value="1"/>
</dbReference>
<dbReference type="GeneID" id="57043425"/>
<feature type="binding site" evidence="9">
    <location>
        <position position="94"/>
    </location>
    <ligand>
        <name>shikimate</name>
        <dbReference type="ChEBI" id="CHEBI:36208"/>
    </ligand>
</feature>
<feature type="binding site" evidence="9">
    <location>
        <position position="69"/>
    </location>
    <ligand>
        <name>shikimate</name>
        <dbReference type="ChEBI" id="CHEBI:36208"/>
    </ligand>
</feature>
<comment type="catalytic activity">
    <reaction evidence="6">
        <text>L-quinate + NAD(+) = 3-dehydroquinate + NADH + H(+)</text>
        <dbReference type="Rhea" id="RHEA:22364"/>
        <dbReference type="ChEBI" id="CHEBI:15378"/>
        <dbReference type="ChEBI" id="CHEBI:29751"/>
        <dbReference type="ChEBI" id="CHEBI:32364"/>
        <dbReference type="ChEBI" id="CHEBI:57540"/>
        <dbReference type="ChEBI" id="CHEBI:57945"/>
        <dbReference type="EC" id="1.1.1.24"/>
    </reaction>
</comment>
<comment type="function">
    <text evidence="9">Involved in the biosynthesis of the chorismate, which leads to the biosynthesis of aromatic amino acids. Catalyzes the reversible NADPH linked reduction of 3-dehydroshikimate (DHSA) to yield shikimate (SA).</text>
</comment>
<organism evidence="13 14">
    <name type="scientific">Melissococcus plutonius</name>
    <dbReference type="NCBI Taxonomy" id="33970"/>
    <lineage>
        <taxon>Bacteria</taxon>
        <taxon>Bacillati</taxon>
        <taxon>Bacillota</taxon>
        <taxon>Bacilli</taxon>
        <taxon>Lactobacillales</taxon>
        <taxon>Enterococcaceae</taxon>
        <taxon>Melissococcus</taxon>
    </lineage>
</organism>
<evidence type="ECO:0000256" key="3">
    <source>
        <dbReference type="ARBA" id="ARBA00022857"/>
    </source>
</evidence>
<dbReference type="HAMAP" id="MF_00222">
    <property type="entry name" value="Shikimate_DH_AroE"/>
    <property type="match status" value="1"/>
</dbReference>
<comment type="similarity">
    <text evidence="9">Belongs to the shikimate dehydrogenase family.</text>
</comment>
<evidence type="ECO:0000313" key="14">
    <source>
        <dbReference type="Proteomes" id="UP000269226"/>
    </source>
</evidence>
<dbReference type="GO" id="GO:0009073">
    <property type="term" value="P:aromatic amino acid family biosynthetic process"/>
    <property type="evidence" value="ECO:0007669"/>
    <property type="project" value="UniProtKB-KW"/>
</dbReference>
<feature type="domain" description="Shikimate dehydrogenase substrate binding N-terminal" evidence="11">
    <location>
        <begin position="14"/>
        <end position="96"/>
    </location>
</feature>
<dbReference type="EC" id="1.1.1.25" evidence="9"/>
<feature type="binding site" evidence="9">
    <location>
        <position position="265"/>
    </location>
    <ligand>
        <name>shikimate</name>
        <dbReference type="ChEBI" id="CHEBI:36208"/>
    </ligand>
</feature>
<dbReference type="GO" id="GO:0050661">
    <property type="term" value="F:NADP binding"/>
    <property type="evidence" value="ECO:0007669"/>
    <property type="project" value="InterPro"/>
</dbReference>
<feature type="binding site" evidence="9">
    <location>
        <position position="109"/>
    </location>
    <ligand>
        <name>shikimate</name>
        <dbReference type="ChEBI" id="CHEBI:36208"/>
    </ligand>
</feature>
<keyword evidence="10" id="KW-0812">Transmembrane</keyword>
<gene>
    <name evidence="9" type="primary">aroE</name>
    <name evidence="13" type="ORF">DAT561_0875</name>
</gene>
<evidence type="ECO:0000256" key="1">
    <source>
        <dbReference type="ARBA" id="ARBA00004871"/>
    </source>
</evidence>
<dbReference type="EMBL" id="AP018492">
    <property type="protein sequence ID" value="BBC60989.1"/>
    <property type="molecule type" value="Genomic_DNA"/>
</dbReference>
<feature type="binding site" evidence="9">
    <location>
        <position position="258"/>
    </location>
    <ligand>
        <name>NADP(+)</name>
        <dbReference type="ChEBI" id="CHEBI:58349"/>
    </ligand>
</feature>
<dbReference type="Gene3D" id="3.40.50.10860">
    <property type="entry name" value="Leucine Dehydrogenase, chain A, domain 1"/>
    <property type="match status" value="1"/>
</dbReference>
<keyword evidence="10" id="KW-1133">Transmembrane helix</keyword>
<feature type="active site" description="Proton acceptor" evidence="9">
    <location>
        <position position="73"/>
    </location>
</feature>
<dbReference type="SUPFAM" id="SSF51735">
    <property type="entry name" value="NAD(P)-binding Rossmann-fold domains"/>
    <property type="match status" value="1"/>
</dbReference>
<dbReference type="InterPro" id="IPR011342">
    <property type="entry name" value="Shikimate_DH"/>
</dbReference>
<dbReference type="UniPathway" id="UPA00053">
    <property type="reaction ID" value="UER00087"/>
</dbReference>
<dbReference type="NCBIfam" id="TIGR00507">
    <property type="entry name" value="aroE"/>
    <property type="match status" value="1"/>
</dbReference>
<evidence type="ECO:0000259" key="11">
    <source>
        <dbReference type="Pfam" id="PF08501"/>
    </source>
</evidence>
<keyword evidence="4 9" id="KW-0560">Oxidoreductase</keyword>
<dbReference type="InterPro" id="IPR046346">
    <property type="entry name" value="Aminoacid_DH-like_N_sf"/>
</dbReference>
<dbReference type="GO" id="GO:0004764">
    <property type="term" value="F:shikimate 3-dehydrogenase (NADP+) activity"/>
    <property type="evidence" value="ECO:0007669"/>
    <property type="project" value="UniProtKB-UniRule"/>
</dbReference>
<name>A0A2Z5Y2E9_9ENTE</name>
<reference evidence="13 14" key="1">
    <citation type="submission" date="2018-01" db="EMBL/GenBank/DDBJ databases">
        <title>Whole genome sequence of Melissococcus plutonius DAT561.</title>
        <authorList>
            <person name="Okumura K."/>
            <person name="Takamatsu D."/>
            <person name="Okura M."/>
        </authorList>
    </citation>
    <scope>NUCLEOTIDE SEQUENCE [LARGE SCALE GENOMIC DNA]</scope>
    <source>
        <strain evidence="13 14">DAT561</strain>
    </source>
</reference>
<evidence type="ECO:0000256" key="10">
    <source>
        <dbReference type="SAM" id="Phobius"/>
    </source>
</evidence>
<dbReference type="SUPFAM" id="SSF53223">
    <property type="entry name" value="Aminoacid dehydrogenase-like, N-terminal domain"/>
    <property type="match status" value="1"/>
</dbReference>
<dbReference type="GO" id="GO:0019632">
    <property type="term" value="P:shikimate metabolic process"/>
    <property type="evidence" value="ECO:0007669"/>
    <property type="project" value="InterPro"/>
</dbReference>
<sequence length="291" mass="32081">MDQFITGKTQLAALFAEPASHSISPSMHNLAFQLTDINAVYLAFEVGENTLKQAIEAVRAFHMLGVNLSMPNKVLALNYVDEISETAKLSGSINTIINNQGKLLGDNTDGLGFLQSLKIRKISILQKKMTILGIGGAAMALIAQTALVGIKEIAIYNRPKKTEELTVIQQKVKQIAKQTGCQITINNINNVKKLQQDLSESLLLINATNVGMSPLENQTLIDSTLLPKHLIVYDLIYQPKETRLLKEAKLNGNETINGFDMLFYQGAAAFKKWTNQDMPVEKIRTLLGKNT</sequence>
<dbReference type="Gene3D" id="3.40.50.720">
    <property type="entry name" value="NAD(P)-binding Rossmann-like Domain"/>
    <property type="match status" value="1"/>
</dbReference>
<dbReference type="PANTHER" id="PTHR21089">
    <property type="entry name" value="SHIKIMATE DEHYDROGENASE"/>
    <property type="match status" value="1"/>
</dbReference>
<protein>
    <recommendedName>
        <fullName evidence="9">Shikimate dehydrogenase (NADP(+))</fullName>
        <shortName evidence="9">SDH</shortName>
        <ecNumber evidence="9">1.1.1.25</ecNumber>
    </recommendedName>
</protein>
<evidence type="ECO:0000256" key="6">
    <source>
        <dbReference type="ARBA" id="ARBA00051639"/>
    </source>
</evidence>
<evidence type="ECO:0000259" key="12">
    <source>
        <dbReference type="Pfam" id="PF18317"/>
    </source>
</evidence>
<dbReference type="GO" id="GO:0009423">
    <property type="term" value="P:chorismate biosynthetic process"/>
    <property type="evidence" value="ECO:0007669"/>
    <property type="project" value="UniProtKB-UniRule"/>
</dbReference>
<evidence type="ECO:0000256" key="9">
    <source>
        <dbReference type="HAMAP-Rule" id="MF_00222"/>
    </source>
</evidence>
<dbReference type="RefSeq" id="WP_015694934.1">
    <property type="nucleotide sequence ID" value="NZ_AP018492.1"/>
</dbReference>
<feature type="transmembrane region" description="Helical" evidence="10">
    <location>
        <begin position="129"/>
        <end position="150"/>
    </location>
</feature>
<dbReference type="InterPro" id="IPR036291">
    <property type="entry name" value="NAD(P)-bd_dom_sf"/>
</dbReference>
<dbReference type="InterPro" id="IPR041121">
    <property type="entry name" value="SDH_C"/>
</dbReference>
<evidence type="ECO:0000256" key="4">
    <source>
        <dbReference type="ARBA" id="ARBA00023002"/>
    </source>
</evidence>
<feature type="domain" description="SDH C-terminal" evidence="12">
    <location>
        <begin position="258"/>
        <end position="285"/>
    </location>
</feature>
<dbReference type="Pfam" id="PF08501">
    <property type="entry name" value="Shikimate_dh_N"/>
    <property type="match status" value="1"/>
</dbReference>
<evidence type="ECO:0000256" key="8">
    <source>
        <dbReference type="ARBA" id="ARBA00060613"/>
    </source>
</evidence>
<feature type="binding site" evidence="9">
    <location>
        <position position="237"/>
    </location>
    <ligand>
        <name>shikimate</name>
        <dbReference type="ChEBI" id="CHEBI:36208"/>
    </ligand>
</feature>
<comment type="pathway">
    <text evidence="8">Aromatic compound metabolism; 3,4-dihydroxybenzoate biosynthesis; 3-dehydroquinate from D-quinate (NAD(+) route).</text>
</comment>
<comment type="caution">
    <text evidence="9">Lacks conserved residue(s) required for the propagation of feature annotation.</text>
</comment>
<accession>A0A2Z5Y2E9</accession>
<dbReference type="CDD" id="cd01065">
    <property type="entry name" value="NAD_bind_Shikimate_DH"/>
    <property type="match status" value="1"/>
</dbReference>
<comment type="subunit">
    <text evidence="9">Homodimer.</text>
</comment>
<comment type="pathway">
    <text evidence="1 9">Metabolic intermediate biosynthesis; chorismate biosynthesis; chorismate from D-erythrose 4-phosphate and phosphoenolpyruvate: step 4/7.</text>
</comment>
<evidence type="ECO:0000256" key="7">
    <source>
        <dbReference type="ARBA" id="ARBA00052329"/>
    </source>
</evidence>
<dbReference type="Pfam" id="PF18317">
    <property type="entry name" value="SDH_C"/>
    <property type="match status" value="1"/>
</dbReference>
<dbReference type="GO" id="GO:0008652">
    <property type="term" value="P:amino acid biosynthetic process"/>
    <property type="evidence" value="ECO:0007669"/>
    <property type="project" value="UniProtKB-KW"/>
</dbReference>
<keyword evidence="3 9" id="KW-0521">NADP</keyword>
<feature type="binding site" evidence="9">
    <location>
        <begin position="22"/>
        <end position="24"/>
    </location>
    <ligand>
        <name>shikimate</name>
        <dbReference type="ChEBI" id="CHEBI:36208"/>
    </ligand>
</feature>
<comment type="catalytic activity">
    <reaction evidence="9">
        <text>shikimate + NADP(+) = 3-dehydroshikimate + NADPH + H(+)</text>
        <dbReference type="Rhea" id="RHEA:17737"/>
        <dbReference type="ChEBI" id="CHEBI:15378"/>
        <dbReference type="ChEBI" id="CHEBI:16630"/>
        <dbReference type="ChEBI" id="CHEBI:36208"/>
        <dbReference type="ChEBI" id="CHEBI:57783"/>
        <dbReference type="ChEBI" id="CHEBI:58349"/>
        <dbReference type="EC" id="1.1.1.25"/>
    </reaction>
</comment>
<keyword evidence="5 9" id="KW-0057">Aromatic amino acid biosynthesis</keyword>